<dbReference type="Proteomes" id="UP000197138">
    <property type="component" value="Unassembled WGS sequence"/>
</dbReference>
<dbReference type="GO" id="GO:0012511">
    <property type="term" value="C:monolayer-surrounded lipid storage body"/>
    <property type="evidence" value="ECO:0007669"/>
    <property type="project" value="InterPro"/>
</dbReference>
<feature type="transmembrane region" description="Helical" evidence="9">
    <location>
        <begin position="33"/>
        <end position="62"/>
    </location>
</feature>
<name>A0A218XZE0_PUNGR</name>
<dbReference type="GO" id="GO:0009791">
    <property type="term" value="P:post-embryonic development"/>
    <property type="evidence" value="ECO:0007669"/>
    <property type="project" value="UniProtKB-ARBA"/>
</dbReference>
<dbReference type="AlphaFoldDB" id="A0A218XZE0"/>
<evidence type="ECO:0000313" key="10">
    <source>
        <dbReference type="EMBL" id="OWM90324.1"/>
    </source>
</evidence>
<evidence type="ECO:0000256" key="6">
    <source>
        <dbReference type="ARBA" id="ARBA00022989"/>
    </source>
</evidence>
<dbReference type="GO" id="GO:0016020">
    <property type="term" value="C:membrane"/>
    <property type="evidence" value="ECO:0007669"/>
    <property type="project" value="UniProtKB-SubCell"/>
</dbReference>
<dbReference type="OrthoDB" id="2016943at2759"/>
<accession>A0A218XZE0</accession>
<dbReference type="PANTHER" id="PTHR33203">
    <property type="entry name" value="OLEOSIN"/>
    <property type="match status" value="1"/>
</dbReference>
<sequence>MADRRTAGHVPPPRPATTTVTLHRAPPQTSTRLLGLLALAISGGALLLLTGLTAAATLMGLIFFAPLILLSSPIWVPIAAVLLVAVFGLLSLCGFGIAGLAALSWLYRYFRGSHPPGSDQADYARRRIYDTARNMKDYAQDYGGYLRSKMKDVAPGA</sequence>
<feature type="transmembrane region" description="Helical" evidence="9">
    <location>
        <begin position="74"/>
        <end position="107"/>
    </location>
</feature>
<dbReference type="Proteomes" id="UP000233551">
    <property type="component" value="Unassembled WGS sequence"/>
</dbReference>
<protein>
    <submittedName>
        <fullName evidence="10">Uncharacterized protein</fullName>
    </submittedName>
</protein>
<evidence type="ECO:0000256" key="4">
    <source>
        <dbReference type="ARBA" id="ARBA00022677"/>
    </source>
</evidence>
<feature type="region of interest" description="Disordered" evidence="8">
    <location>
        <begin position="1"/>
        <end position="21"/>
    </location>
</feature>
<keyword evidence="5 9" id="KW-0812">Transmembrane</keyword>
<evidence type="ECO:0000256" key="2">
    <source>
        <dbReference type="ARBA" id="ARBA00004502"/>
    </source>
</evidence>
<dbReference type="STRING" id="22663.A0A218XZE0"/>
<dbReference type="GeneID" id="116187576"/>
<evidence type="ECO:0000256" key="9">
    <source>
        <dbReference type="SAM" id="Phobius"/>
    </source>
</evidence>
<evidence type="ECO:0000256" key="1">
    <source>
        <dbReference type="ARBA" id="ARBA00004141"/>
    </source>
</evidence>
<comment type="subcellular location">
    <subcellularLocation>
        <location evidence="2">Lipid droplet</location>
    </subcellularLocation>
    <subcellularLocation>
        <location evidence="1">Membrane</location>
        <topology evidence="1">Multi-pass membrane protein</topology>
    </subcellularLocation>
</comment>
<evidence type="ECO:0000256" key="7">
    <source>
        <dbReference type="ARBA" id="ARBA00023136"/>
    </source>
</evidence>
<dbReference type="EMBL" id="PGOL01000459">
    <property type="protein sequence ID" value="PKI70367.1"/>
    <property type="molecule type" value="Genomic_DNA"/>
</dbReference>
<comment type="caution">
    <text evidence="10">The sequence shown here is derived from an EMBL/GenBank/DDBJ whole genome shotgun (WGS) entry which is preliminary data.</text>
</comment>
<keyword evidence="6 9" id="KW-1133">Transmembrane helix</keyword>
<dbReference type="GO" id="GO:0048608">
    <property type="term" value="P:reproductive structure development"/>
    <property type="evidence" value="ECO:0007669"/>
    <property type="project" value="UniProtKB-ARBA"/>
</dbReference>
<evidence type="ECO:0000313" key="12">
    <source>
        <dbReference type="Proteomes" id="UP000197138"/>
    </source>
</evidence>
<reference evidence="11 13" key="3">
    <citation type="submission" date="2017-11" db="EMBL/GenBank/DDBJ databases">
        <title>De-novo sequencing of pomegranate (Punica granatum L.) genome.</title>
        <authorList>
            <person name="Akparov Z."/>
            <person name="Amiraslanov A."/>
            <person name="Hajiyeva S."/>
            <person name="Abbasov M."/>
            <person name="Kaur K."/>
            <person name="Hamwieh A."/>
            <person name="Solovyev V."/>
            <person name="Salamov A."/>
            <person name="Braich B."/>
            <person name="Kosarev P."/>
            <person name="Mahmoud A."/>
            <person name="Hajiyev E."/>
            <person name="Babayeva S."/>
            <person name="Izzatullayeva V."/>
            <person name="Mammadov A."/>
            <person name="Mammadov A."/>
            <person name="Sharifova S."/>
            <person name="Ojaghi J."/>
            <person name="Eynullazada K."/>
            <person name="Bayramov B."/>
            <person name="Abdulazimova A."/>
            <person name="Shahmuradov I."/>
        </authorList>
    </citation>
    <scope>NUCLEOTIDE SEQUENCE [LARGE SCALE GENOMIC DNA]</scope>
    <source>
        <strain evidence="11">AG2017</strain>
        <strain evidence="13">cv. AG2017</strain>
        <tissue evidence="11">Leaf</tissue>
    </source>
</reference>
<dbReference type="PANTHER" id="PTHR33203:SF4">
    <property type="entry name" value="F27J15.22"/>
    <property type="match status" value="1"/>
</dbReference>
<evidence type="ECO:0000256" key="5">
    <source>
        <dbReference type="ARBA" id="ARBA00022692"/>
    </source>
</evidence>
<comment type="similarity">
    <text evidence="3">Belongs to the oleosin family.</text>
</comment>
<evidence type="ECO:0000256" key="8">
    <source>
        <dbReference type="SAM" id="MobiDB-lite"/>
    </source>
</evidence>
<organism evidence="10 12">
    <name type="scientific">Punica granatum</name>
    <name type="common">Pomegranate</name>
    <dbReference type="NCBI Taxonomy" id="22663"/>
    <lineage>
        <taxon>Eukaryota</taxon>
        <taxon>Viridiplantae</taxon>
        <taxon>Streptophyta</taxon>
        <taxon>Embryophyta</taxon>
        <taxon>Tracheophyta</taxon>
        <taxon>Spermatophyta</taxon>
        <taxon>Magnoliopsida</taxon>
        <taxon>eudicotyledons</taxon>
        <taxon>Gunneridae</taxon>
        <taxon>Pentapetalae</taxon>
        <taxon>rosids</taxon>
        <taxon>malvids</taxon>
        <taxon>Myrtales</taxon>
        <taxon>Lythraceae</taxon>
        <taxon>Punica</taxon>
    </lineage>
</organism>
<dbReference type="GO" id="GO:0019915">
    <property type="term" value="P:lipid storage"/>
    <property type="evidence" value="ECO:0007669"/>
    <property type="project" value="TreeGrafter"/>
</dbReference>
<evidence type="ECO:0000313" key="13">
    <source>
        <dbReference type="Proteomes" id="UP000233551"/>
    </source>
</evidence>
<proteinExistence type="inferred from homology"/>
<keyword evidence="4" id="KW-0551">Lipid droplet</keyword>
<keyword evidence="13" id="KW-1185">Reference proteome</keyword>
<dbReference type="InterPro" id="IPR000136">
    <property type="entry name" value="Oleosin"/>
</dbReference>
<evidence type="ECO:0000313" key="11">
    <source>
        <dbReference type="EMBL" id="PKI70367.1"/>
    </source>
</evidence>
<dbReference type="EMBL" id="MTKT01000548">
    <property type="protein sequence ID" value="OWM90324.1"/>
    <property type="molecule type" value="Genomic_DNA"/>
</dbReference>
<evidence type="ECO:0000256" key="3">
    <source>
        <dbReference type="ARBA" id="ARBA00010858"/>
    </source>
</evidence>
<reference evidence="12" key="1">
    <citation type="journal article" date="2017" name="Plant J.">
        <title>The pomegranate (Punica granatum L.) genome and the genomics of punicalagin biosynthesis.</title>
        <authorList>
            <person name="Qin G."/>
            <person name="Xu C."/>
            <person name="Ming R."/>
            <person name="Tang H."/>
            <person name="Guyot R."/>
            <person name="Kramer E.M."/>
            <person name="Hu Y."/>
            <person name="Yi X."/>
            <person name="Qi Y."/>
            <person name="Xu X."/>
            <person name="Gao Z."/>
            <person name="Pan H."/>
            <person name="Jian J."/>
            <person name="Tian Y."/>
            <person name="Yue Z."/>
            <person name="Xu Y."/>
        </authorList>
    </citation>
    <scope>NUCLEOTIDE SEQUENCE [LARGE SCALE GENOMIC DNA]</scope>
    <source>
        <strain evidence="12">cv. Dabenzi</strain>
    </source>
</reference>
<reference evidence="10" key="2">
    <citation type="submission" date="2017-06" db="EMBL/GenBank/DDBJ databases">
        <title>The pomegranate genome and the genomics of punicalagin biosynthesis.</title>
        <authorList>
            <person name="Xu C."/>
        </authorList>
    </citation>
    <scope>NUCLEOTIDE SEQUENCE [LARGE SCALE GENOMIC DNA]</scope>
    <source>
        <tissue evidence="10">Fresh leaf</tissue>
    </source>
</reference>
<keyword evidence="7 9" id="KW-0472">Membrane</keyword>
<gene>
    <name evidence="10" type="ORF">CDL15_Pgr014626</name>
    <name evidence="11" type="ORF">CRG98_009247</name>
</gene>
<dbReference type="Pfam" id="PF01277">
    <property type="entry name" value="Oleosin"/>
    <property type="match status" value="1"/>
</dbReference>